<name>A0A939H5J1_9CLOT</name>
<dbReference type="PIRSF" id="PIRSF000524">
    <property type="entry name" value="SPT"/>
    <property type="match status" value="1"/>
</dbReference>
<dbReference type="SUPFAM" id="SSF53383">
    <property type="entry name" value="PLP-dependent transferases"/>
    <property type="match status" value="1"/>
</dbReference>
<evidence type="ECO:0000256" key="2">
    <source>
        <dbReference type="ARBA" id="ARBA00009236"/>
    </source>
</evidence>
<evidence type="ECO:0000256" key="6">
    <source>
        <dbReference type="PIRSR" id="PIRSR000524-1"/>
    </source>
</evidence>
<feature type="modified residue" description="N6-(pyridoxal phosphate)lysine" evidence="7">
    <location>
        <position position="191"/>
    </location>
</feature>
<dbReference type="InterPro" id="IPR000192">
    <property type="entry name" value="Aminotrans_V_dom"/>
</dbReference>
<dbReference type="Pfam" id="PF00266">
    <property type="entry name" value="Aminotran_5"/>
    <property type="match status" value="1"/>
</dbReference>
<comment type="cofactor">
    <cofactor evidence="1 7">
        <name>pyridoxal 5'-phosphate</name>
        <dbReference type="ChEBI" id="CHEBI:597326"/>
    </cofactor>
</comment>
<dbReference type="GO" id="GO:0004760">
    <property type="term" value="F:L-serine-pyruvate transaminase activity"/>
    <property type="evidence" value="ECO:0007669"/>
    <property type="project" value="TreeGrafter"/>
</dbReference>
<evidence type="ECO:0000256" key="3">
    <source>
        <dbReference type="ARBA" id="ARBA00022576"/>
    </source>
</evidence>
<proteinExistence type="inferred from homology"/>
<comment type="caution">
    <text evidence="9">The sequence shown here is derived from an EMBL/GenBank/DDBJ whole genome shotgun (WGS) entry which is preliminary data.</text>
</comment>
<evidence type="ECO:0000256" key="7">
    <source>
        <dbReference type="PIRSR" id="PIRSR000524-50"/>
    </source>
</evidence>
<keyword evidence="5 7" id="KW-0663">Pyridoxal phosphate</keyword>
<dbReference type="InterPro" id="IPR024169">
    <property type="entry name" value="SP_NH2Trfase/AEP_transaminase"/>
</dbReference>
<feature type="binding site" evidence="6">
    <location>
        <position position="334"/>
    </location>
    <ligand>
        <name>substrate</name>
    </ligand>
</feature>
<dbReference type="InterPro" id="IPR015424">
    <property type="entry name" value="PyrdxlP-dep_Trfase"/>
</dbReference>
<dbReference type="RefSeq" id="WP_207599137.1">
    <property type="nucleotide sequence ID" value="NZ_JAFNJU010000004.1"/>
</dbReference>
<organism evidence="9 10">
    <name type="scientific">Proteiniclasticum aestuarii</name>
    <dbReference type="NCBI Taxonomy" id="2817862"/>
    <lineage>
        <taxon>Bacteria</taxon>
        <taxon>Bacillati</taxon>
        <taxon>Bacillota</taxon>
        <taxon>Clostridia</taxon>
        <taxon>Eubacteriales</taxon>
        <taxon>Clostridiaceae</taxon>
        <taxon>Proteiniclasticum</taxon>
    </lineage>
</organism>
<dbReference type="PANTHER" id="PTHR21152:SF24">
    <property type="entry name" value="ALANINE--GLYOXYLATE AMINOTRANSFERASE 1"/>
    <property type="match status" value="1"/>
</dbReference>
<evidence type="ECO:0000259" key="8">
    <source>
        <dbReference type="Pfam" id="PF00266"/>
    </source>
</evidence>
<dbReference type="EMBL" id="JAFNJU010000004">
    <property type="protein sequence ID" value="MBO1264617.1"/>
    <property type="molecule type" value="Genomic_DNA"/>
</dbReference>
<dbReference type="GO" id="GO:0008453">
    <property type="term" value="F:alanine-glyoxylate transaminase activity"/>
    <property type="evidence" value="ECO:0007669"/>
    <property type="project" value="TreeGrafter"/>
</dbReference>
<dbReference type="GO" id="GO:0019265">
    <property type="term" value="P:glycine biosynthetic process, by transamination of glyoxylate"/>
    <property type="evidence" value="ECO:0007669"/>
    <property type="project" value="TreeGrafter"/>
</dbReference>
<sequence length="381" mass="42463">MSEILRMTPGPTYVTERVRKAMAMPILNPDMEEAFFEKYKSTQKLFQKIYKTEEEVLILSGEGILGLEAACASLIEPGDKVLCIDNGIFGHGFMDFVKLYGGEVTVFESPYDEALDADRLAEFLKKNHDFKLATLVHCETPAGITNPVDRICPLLKSYGILSIVDSVSAMVGEPMEMDAWKMDVVLGASQKCISAPPGLTLVGISADAKKAMKERKTPVAGFYLNLMIFEGWYEKKWFPYSQPVSDIFALEEALKVILEEEDIEKRHRVLAEATRKAVTGAGLSLYAKSGHASTVSTIVLPEGISFSMLKDEMLEKHGILIGGAFDYLGNQVFRIGHMGENAREEKLYRTLKALHHSFTALGMKLKESMHERFVKEMEGII</sequence>
<feature type="domain" description="Aminotransferase class V" evidence="8">
    <location>
        <begin position="31"/>
        <end position="299"/>
    </location>
</feature>
<dbReference type="InterPro" id="IPR015422">
    <property type="entry name" value="PyrdxlP-dep_Trfase_small"/>
</dbReference>
<keyword evidence="4" id="KW-0808">Transferase</keyword>
<evidence type="ECO:0000256" key="1">
    <source>
        <dbReference type="ARBA" id="ARBA00001933"/>
    </source>
</evidence>
<accession>A0A939H5J1</accession>
<keyword evidence="10" id="KW-1185">Reference proteome</keyword>
<evidence type="ECO:0000256" key="5">
    <source>
        <dbReference type="ARBA" id="ARBA00022898"/>
    </source>
</evidence>
<comment type="similarity">
    <text evidence="2">Belongs to the class-V pyridoxal-phosphate-dependent aminotransferase family.</text>
</comment>
<dbReference type="PANTHER" id="PTHR21152">
    <property type="entry name" value="AMINOTRANSFERASE CLASS V"/>
    <property type="match status" value="1"/>
</dbReference>
<evidence type="ECO:0000313" key="10">
    <source>
        <dbReference type="Proteomes" id="UP000664218"/>
    </source>
</evidence>
<evidence type="ECO:0000313" key="9">
    <source>
        <dbReference type="EMBL" id="MBO1264617.1"/>
    </source>
</evidence>
<dbReference type="Gene3D" id="3.90.1150.10">
    <property type="entry name" value="Aspartate Aminotransferase, domain 1"/>
    <property type="match status" value="1"/>
</dbReference>
<evidence type="ECO:0000256" key="4">
    <source>
        <dbReference type="ARBA" id="ARBA00022679"/>
    </source>
</evidence>
<reference evidence="9" key="1">
    <citation type="submission" date="2021-03" db="EMBL/GenBank/DDBJ databases">
        <title>Proteiniclasticum marinus sp. nov., isolated from tidal flat sediment.</title>
        <authorList>
            <person name="Namirimu T."/>
            <person name="Yang J.-A."/>
            <person name="Yang S.-H."/>
            <person name="Kim Y.-J."/>
            <person name="Kwon K.K."/>
        </authorList>
    </citation>
    <scope>NUCLEOTIDE SEQUENCE</scope>
    <source>
        <strain evidence="9">SCR006</strain>
    </source>
</reference>
<dbReference type="Proteomes" id="UP000664218">
    <property type="component" value="Unassembled WGS sequence"/>
</dbReference>
<keyword evidence="3 9" id="KW-0032">Aminotransferase</keyword>
<dbReference type="Gene3D" id="3.40.640.10">
    <property type="entry name" value="Type I PLP-dependent aspartate aminotransferase-like (Major domain)"/>
    <property type="match status" value="1"/>
</dbReference>
<dbReference type="AlphaFoldDB" id="A0A939H5J1"/>
<gene>
    <name evidence="9" type="ORF">J3A84_06205</name>
</gene>
<dbReference type="InterPro" id="IPR015421">
    <property type="entry name" value="PyrdxlP-dep_Trfase_major"/>
</dbReference>
<protein>
    <submittedName>
        <fullName evidence="9">Alanine--glyoxylate aminotransferase family protein</fullName>
    </submittedName>
</protein>